<feature type="transmembrane region" description="Helical" evidence="7">
    <location>
        <begin position="63"/>
        <end position="91"/>
    </location>
</feature>
<evidence type="ECO:0000313" key="9">
    <source>
        <dbReference type="RefSeq" id="XP_011501456.1"/>
    </source>
</evidence>
<evidence type="ECO:0000256" key="3">
    <source>
        <dbReference type="ARBA" id="ARBA00022475"/>
    </source>
</evidence>
<dbReference type="GO" id="GO:0070836">
    <property type="term" value="P:caveola assembly"/>
    <property type="evidence" value="ECO:0007669"/>
    <property type="project" value="InterPro"/>
</dbReference>
<dbReference type="GO" id="GO:0005901">
    <property type="term" value="C:caveola"/>
    <property type="evidence" value="ECO:0007669"/>
    <property type="project" value="UniProtKB-SubCell"/>
</dbReference>
<gene>
    <name evidence="9" type="primary">LOC105365070</name>
</gene>
<keyword evidence="3 6" id="KW-1003">Cell membrane</keyword>
<evidence type="ECO:0000256" key="7">
    <source>
        <dbReference type="SAM" id="Phobius"/>
    </source>
</evidence>
<dbReference type="GO" id="GO:0000139">
    <property type="term" value="C:Golgi membrane"/>
    <property type="evidence" value="ECO:0007669"/>
    <property type="project" value="UniProtKB-SubCell"/>
</dbReference>
<evidence type="ECO:0000313" key="8">
    <source>
        <dbReference type="Proteomes" id="UP000695007"/>
    </source>
</evidence>
<dbReference type="GeneID" id="105365070"/>
<comment type="function">
    <text evidence="6">May act as a scaffolding protein within caveolar membranes. Interacts directly with G-protein alpha subunits and can functionally regulate their activity.</text>
</comment>
<dbReference type="PANTHER" id="PTHR10844">
    <property type="entry name" value="CAVEOLIN"/>
    <property type="match status" value="1"/>
</dbReference>
<evidence type="ECO:0000256" key="2">
    <source>
        <dbReference type="ARBA" id="ARBA00010988"/>
    </source>
</evidence>
<evidence type="ECO:0000256" key="4">
    <source>
        <dbReference type="ARBA" id="ARBA00023034"/>
    </source>
</evidence>
<dbReference type="AlphaFoldDB" id="A0AAJ6YNU2"/>
<dbReference type="GO" id="GO:0060090">
    <property type="term" value="F:molecular adaptor activity"/>
    <property type="evidence" value="ECO:0007669"/>
    <property type="project" value="TreeGrafter"/>
</dbReference>
<keyword evidence="7" id="KW-1133">Transmembrane helix</keyword>
<protein>
    <recommendedName>
        <fullName evidence="6">Caveolin</fullName>
    </recommendedName>
</protein>
<evidence type="ECO:0000256" key="6">
    <source>
        <dbReference type="RuleBase" id="RU000680"/>
    </source>
</evidence>
<dbReference type="Pfam" id="PF01146">
    <property type="entry name" value="Caveolin"/>
    <property type="match status" value="1"/>
</dbReference>
<accession>A0AAJ6YNU2</accession>
<evidence type="ECO:0000256" key="1">
    <source>
        <dbReference type="ARBA" id="ARBA00004202"/>
    </source>
</evidence>
<organism evidence="8 9">
    <name type="scientific">Ceratosolen solmsi marchali</name>
    <dbReference type="NCBI Taxonomy" id="326594"/>
    <lineage>
        <taxon>Eukaryota</taxon>
        <taxon>Metazoa</taxon>
        <taxon>Ecdysozoa</taxon>
        <taxon>Arthropoda</taxon>
        <taxon>Hexapoda</taxon>
        <taxon>Insecta</taxon>
        <taxon>Pterygota</taxon>
        <taxon>Neoptera</taxon>
        <taxon>Endopterygota</taxon>
        <taxon>Hymenoptera</taxon>
        <taxon>Apocrita</taxon>
        <taxon>Proctotrupomorpha</taxon>
        <taxon>Chalcidoidea</taxon>
        <taxon>Agaonidae</taxon>
        <taxon>Agaoninae</taxon>
        <taxon>Ceratosolen</taxon>
    </lineage>
</organism>
<keyword evidence="5 6" id="KW-0472">Membrane</keyword>
<keyword evidence="4 6" id="KW-0333">Golgi apparatus</keyword>
<reference evidence="9" key="1">
    <citation type="submission" date="2025-08" db="UniProtKB">
        <authorList>
            <consortium name="RefSeq"/>
        </authorList>
    </citation>
    <scope>IDENTIFICATION</scope>
</reference>
<dbReference type="Proteomes" id="UP000695007">
    <property type="component" value="Unplaced"/>
</dbReference>
<keyword evidence="7" id="KW-0812">Transmembrane</keyword>
<name>A0AAJ6YNU2_9HYME</name>
<dbReference type="RefSeq" id="XP_011501456.1">
    <property type="nucleotide sequence ID" value="XM_011503154.1"/>
</dbReference>
<comment type="subcellular location">
    <subcellularLocation>
        <location evidence="1 6">Cell membrane</location>
        <topology evidence="1 6">Peripheral membrane protein</topology>
    </subcellularLocation>
    <subcellularLocation>
        <location evidence="6">Golgi apparatus membrane</location>
        <topology evidence="6">Peripheral membrane protein</topology>
    </subcellularLocation>
    <subcellularLocation>
        <location evidence="6">Membrane</location>
        <location evidence="6">Caveola</location>
        <topology evidence="6">Peripheral membrane protein</topology>
    </subcellularLocation>
</comment>
<keyword evidence="8" id="KW-1185">Reference proteome</keyword>
<comment type="similarity">
    <text evidence="2 6">Belongs to the caveolin family.</text>
</comment>
<evidence type="ECO:0000256" key="5">
    <source>
        <dbReference type="ARBA" id="ARBA00023136"/>
    </source>
</evidence>
<dbReference type="KEGG" id="csol:105365070"/>
<dbReference type="PANTHER" id="PTHR10844:SF19">
    <property type="entry name" value="CAVEOLIN-2"/>
    <property type="match status" value="1"/>
</dbReference>
<sequence>MEKPTSSMEDDSNIDLEDRDPNRLNRHIQVFWEEVIGEPEGVRSPECAWRLSRHCFRLSKGCCYVLLTVLIAPLLALCLGLTFACLAFEHVWCIVPCLRVWRITCSSFRNFWTVLVQSVVLPFTEALGYFFHNVRVFSQKPPDAQERKDDIHIV</sequence>
<dbReference type="InterPro" id="IPR001612">
    <property type="entry name" value="Caveolin"/>
</dbReference>
<proteinExistence type="inferred from homology"/>